<name>A0A2P2PAP1_RHIMU</name>
<dbReference type="EMBL" id="GGEC01071342">
    <property type="protein sequence ID" value="MBX51826.1"/>
    <property type="molecule type" value="Transcribed_RNA"/>
</dbReference>
<proteinExistence type="predicted"/>
<protein>
    <submittedName>
        <fullName evidence="1">Uncharacterized protein</fullName>
    </submittedName>
</protein>
<reference evidence="1" key="1">
    <citation type="submission" date="2018-02" db="EMBL/GenBank/DDBJ databases">
        <title>Rhizophora mucronata_Transcriptome.</title>
        <authorList>
            <person name="Meera S.P."/>
            <person name="Sreeshan A."/>
            <person name="Augustine A."/>
        </authorList>
    </citation>
    <scope>NUCLEOTIDE SEQUENCE</scope>
    <source>
        <tissue evidence="1">Leaf</tissue>
    </source>
</reference>
<organism evidence="1">
    <name type="scientific">Rhizophora mucronata</name>
    <name type="common">Asiatic mangrove</name>
    <dbReference type="NCBI Taxonomy" id="61149"/>
    <lineage>
        <taxon>Eukaryota</taxon>
        <taxon>Viridiplantae</taxon>
        <taxon>Streptophyta</taxon>
        <taxon>Embryophyta</taxon>
        <taxon>Tracheophyta</taxon>
        <taxon>Spermatophyta</taxon>
        <taxon>Magnoliopsida</taxon>
        <taxon>eudicotyledons</taxon>
        <taxon>Gunneridae</taxon>
        <taxon>Pentapetalae</taxon>
        <taxon>rosids</taxon>
        <taxon>fabids</taxon>
        <taxon>Malpighiales</taxon>
        <taxon>Rhizophoraceae</taxon>
        <taxon>Rhizophora</taxon>
    </lineage>
</organism>
<dbReference type="AlphaFoldDB" id="A0A2P2PAP1"/>
<sequence length="28" mass="3444">MEYLPSFLNSIQFTPNHEYKERKGREDN</sequence>
<accession>A0A2P2PAP1</accession>
<evidence type="ECO:0000313" key="1">
    <source>
        <dbReference type="EMBL" id="MBX51826.1"/>
    </source>
</evidence>